<feature type="compositionally biased region" description="Basic and acidic residues" evidence="8">
    <location>
        <begin position="138"/>
        <end position="149"/>
    </location>
</feature>
<evidence type="ECO:0000256" key="1">
    <source>
        <dbReference type="ARBA" id="ARBA00012552"/>
    </source>
</evidence>
<dbReference type="GO" id="GO:0003676">
    <property type="term" value="F:nucleic acid binding"/>
    <property type="evidence" value="ECO:0007669"/>
    <property type="project" value="InterPro"/>
</dbReference>
<dbReference type="GO" id="GO:0003724">
    <property type="term" value="F:RNA helicase activity"/>
    <property type="evidence" value="ECO:0007669"/>
    <property type="project" value="UniProtKB-EC"/>
</dbReference>
<dbReference type="GO" id="GO:0005829">
    <property type="term" value="C:cytosol"/>
    <property type="evidence" value="ECO:0007669"/>
    <property type="project" value="TreeGrafter"/>
</dbReference>
<dbReference type="EC" id="3.6.4.13" evidence="1"/>
<dbReference type="CDD" id="cd18787">
    <property type="entry name" value="SF2_C_DEAD"/>
    <property type="match status" value="1"/>
</dbReference>
<dbReference type="InterPro" id="IPR000629">
    <property type="entry name" value="RNA-helicase_DEAD-box_CS"/>
</dbReference>
<dbReference type="Gene3D" id="3.40.50.300">
    <property type="entry name" value="P-loop containing nucleotide triphosphate hydrolases"/>
    <property type="match status" value="2"/>
</dbReference>
<keyword evidence="4 6" id="KW-0347">Helicase</keyword>
<evidence type="ECO:0000256" key="7">
    <source>
        <dbReference type="SAM" id="Coils"/>
    </source>
</evidence>
<keyword evidence="3 6" id="KW-0378">Hydrolase</keyword>
<dbReference type="PROSITE" id="PS51192">
    <property type="entry name" value="HELICASE_ATP_BIND_1"/>
    <property type="match status" value="1"/>
</dbReference>
<feature type="region of interest" description="Disordered" evidence="8">
    <location>
        <begin position="671"/>
        <end position="694"/>
    </location>
</feature>
<dbReference type="PANTHER" id="PTHR47959:SF1">
    <property type="entry name" value="ATP-DEPENDENT RNA HELICASE DBPA"/>
    <property type="match status" value="1"/>
</dbReference>
<dbReference type="InterPro" id="IPR001650">
    <property type="entry name" value="Helicase_C-like"/>
</dbReference>
<evidence type="ECO:0000256" key="5">
    <source>
        <dbReference type="ARBA" id="ARBA00022840"/>
    </source>
</evidence>
<evidence type="ECO:0000256" key="2">
    <source>
        <dbReference type="ARBA" id="ARBA00022741"/>
    </source>
</evidence>
<dbReference type="PROSITE" id="PS51195">
    <property type="entry name" value="Q_MOTIF"/>
    <property type="match status" value="1"/>
</dbReference>
<proteinExistence type="inferred from homology"/>
<dbReference type="InterPro" id="IPR014014">
    <property type="entry name" value="RNA_helicase_DEAD_Q_motif"/>
</dbReference>
<evidence type="ECO:0000256" key="8">
    <source>
        <dbReference type="SAM" id="MobiDB-lite"/>
    </source>
</evidence>
<feature type="compositionally biased region" description="Basic and acidic residues" evidence="8">
    <location>
        <begin position="715"/>
        <end position="726"/>
    </location>
</feature>
<evidence type="ECO:0000313" key="9">
    <source>
        <dbReference type="EMBL" id="CAD7230719.1"/>
    </source>
</evidence>
<feature type="region of interest" description="Disordered" evidence="8">
    <location>
        <begin position="1"/>
        <end position="39"/>
    </location>
</feature>
<feature type="compositionally biased region" description="Acidic residues" evidence="8">
    <location>
        <begin position="20"/>
        <end position="29"/>
    </location>
</feature>
<evidence type="ECO:0000256" key="4">
    <source>
        <dbReference type="ARBA" id="ARBA00022806"/>
    </source>
</evidence>
<dbReference type="Pfam" id="PF00270">
    <property type="entry name" value="DEAD"/>
    <property type="match status" value="1"/>
</dbReference>
<feature type="coiled-coil region" evidence="7">
    <location>
        <begin position="563"/>
        <end position="603"/>
    </location>
</feature>
<dbReference type="SMART" id="SM00487">
    <property type="entry name" value="DEXDc"/>
    <property type="match status" value="1"/>
</dbReference>
<dbReference type="CDD" id="cd17947">
    <property type="entry name" value="DEADc_DDX27"/>
    <property type="match status" value="1"/>
</dbReference>
<keyword evidence="2 6" id="KW-0547">Nucleotide-binding</keyword>
<gene>
    <name evidence="9" type="ORF">CTOB1V02_LOCUS8575</name>
</gene>
<accession>A0A7R8WKE1</accession>
<feature type="compositionally biased region" description="Basic residues" evidence="8">
    <location>
        <begin position="727"/>
        <end position="742"/>
    </location>
</feature>
<evidence type="ECO:0000256" key="6">
    <source>
        <dbReference type="RuleBase" id="RU000492"/>
    </source>
</evidence>
<feature type="region of interest" description="Disordered" evidence="8">
    <location>
        <begin position="761"/>
        <end position="790"/>
    </location>
</feature>
<dbReference type="PROSITE" id="PS51194">
    <property type="entry name" value="HELICASE_CTER"/>
    <property type="match status" value="1"/>
</dbReference>
<dbReference type="SMART" id="SM00490">
    <property type="entry name" value="HELICc"/>
    <property type="match status" value="1"/>
</dbReference>
<keyword evidence="5 6" id="KW-0067">ATP-binding</keyword>
<dbReference type="Pfam" id="PF00271">
    <property type="entry name" value="Helicase_C"/>
    <property type="match status" value="1"/>
</dbReference>
<name>A0A7R8WKE1_9CRUS</name>
<sequence>MADLIRTIDESGELPAEIISESEDEDDDTMSGCVPEKNPGIIASRKKASTLGAKKRGGLSKSFSFKAGLSSISEPSYDPWAEVAEYVREMKKNNPTASSATGGSKSKTVDERIRELRQKKKATASIDKPEEEEQSDGSTDHRDDVFRLRERNRKAPPPARGRSTEDQRLTNTAEDIDLTAFDTDVSFEMLNLSRPLLKACLDLNFAAPTQIQAVCIPLALQGRDICGCAATGTGKTAAYMLPILERLLYKPSVTAVTRVLVLVPTRELGVQVFQVTNQLCRHAKNIEVSLAVGGLDVEIQEARLRRIPDIVIATPGRLIDHLINTPTFGLENIEVLVLDEADRMLDEYFSEQIREIIQQCAATRQTILFSATMTDKVKDLAAVSLKNPVRLFVNSNRDVAANLQQQFIKIKPAQEPKRVAILASLLDQYRDHVLVFVPTKKEAHRLHILLGLLGFECGELHGNLSQTERLEMLRRFKEDQFSIMLATDVMARGLDIQGIRTVINLTLPASYEQYVHRVGRTARAGQRGLSISLVGERERPVLKEIMKNAKDPLIQRNIDSAVIEKYVSALQDEEENVAAILQEEEAAKELEKAEAQLRRTEEKGAGALSGVNDRKIKKARRKIGRGEPVTDPAILKLMGENGQRKREWFQTPKELEQEREALKKRGRKYVQEDPIGGGFGPSKKKRRMRGKVDEDDKLRRTADFQVRAMKRARKEQRLRAVPEEGKKKFKSLKPPMRKKKKRGMVDDLVNTGQRSIKKLRQEANQVQRKKQKFGGRGGKISGGKGGKRRM</sequence>
<dbReference type="GO" id="GO:0016787">
    <property type="term" value="F:hydrolase activity"/>
    <property type="evidence" value="ECO:0007669"/>
    <property type="project" value="UniProtKB-KW"/>
</dbReference>
<dbReference type="InterPro" id="IPR011545">
    <property type="entry name" value="DEAD/DEAH_box_helicase_dom"/>
</dbReference>
<dbReference type="PROSITE" id="PS00039">
    <property type="entry name" value="DEAD_ATP_HELICASE"/>
    <property type="match status" value="1"/>
</dbReference>
<dbReference type="SUPFAM" id="SSF52540">
    <property type="entry name" value="P-loop containing nucleoside triphosphate hydrolases"/>
    <property type="match status" value="1"/>
</dbReference>
<dbReference type="InterPro" id="IPR027417">
    <property type="entry name" value="P-loop_NTPase"/>
</dbReference>
<dbReference type="EMBL" id="OB662898">
    <property type="protein sequence ID" value="CAD7230719.1"/>
    <property type="molecule type" value="Genomic_DNA"/>
</dbReference>
<dbReference type="AlphaFoldDB" id="A0A7R8WKE1"/>
<dbReference type="InterPro" id="IPR014001">
    <property type="entry name" value="Helicase_ATP-bd"/>
</dbReference>
<protein>
    <recommendedName>
        <fullName evidence="1">RNA helicase</fullName>
        <ecNumber evidence="1">3.6.4.13</ecNumber>
    </recommendedName>
</protein>
<dbReference type="PANTHER" id="PTHR47959">
    <property type="entry name" value="ATP-DEPENDENT RNA HELICASE RHLE-RELATED"/>
    <property type="match status" value="1"/>
</dbReference>
<feature type="region of interest" description="Disordered" evidence="8">
    <location>
        <begin position="117"/>
        <end position="171"/>
    </location>
</feature>
<keyword evidence="7" id="KW-0175">Coiled coil</keyword>
<evidence type="ECO:0000256" key="3">
    <source>
        <dbReference type="ARBA" id="ARBA00022801"/>
    </source>
</evidence>
<feature type="compositionally biased region" description="Gly residues" evidence="8">
    <location>
        <begin position="774"/>
        <end position="784"/>
    </location>
</feature>
<reference evidence="9" key="1">
    <citation type="submission" date="2020-11" db="EMBL/GenBank/DDBJ databases">
        <authorList>
            <person name="Tran Van P."/>
        </authorList>
    </citation>
    <scope>NUCLEOTIDE SEQUENCE</scope>
</reference>
<dbReference type="OrthoDB" id="10259843at2759"/>
<dbReference type="InterPro" id="IPR050079">
    <property type="entry name" value="DEAD_box_RNA_helicase"/>
</dbReference>
<dbReference type="GO" id="GO:0005524">
    <property type="term" value="F:ATP binding"/>
    <property type="evidence" value="ECO:0007669"/>
    <property type="project" value="UniProtKB-KW"/>
</dbReference>
<organism evidence="9">
    <name type="scientific">Cyprideis torosa</name>
    <dbReference type="NCBI Taxonomy" id="163714"/>
    <lineage>
        <taxon>Eukaryota</taxon>
        <taxon>Metazoa</taxon>
        <taxon>Ecdysozoa</taxon>
        <taxon>Arthropoda</taxon>
        <taxon>Crustacea</taxon>
        <taxon>Oligostraca</taxon>
        <taxon>Ostracoda</taxon>
        <taxon>Podocopa</taxon>
        <taxon>Podocopida</taxon>
        <taxon>Cytherocopina</taxon>
        <taxon>Cytheroidea</taxon>
        <taxon>Cytherideidae</taxon>
        <taxon>Cyprideis</taxon>
    </lineage>
</organism>
<feature type="region of interest" description="Disordered" evidence="8">
    <location>
        <begin position="711"/>
        <end position="749"/>
    </location>
</feature>
<comment type="similarity">
    <text evidence="6">Belongs to the DEAD box helicase family.</text>
</comment>